<dbReference type="EMBL" id="CAMXCT020000051">
    <property type="protein sequence ID" value="CAL1126433.1"/>
    <property type="molecule type" value="Genomic_DNA"/>
</dbReference>
<reference evidence="3" key="2">
    <citation type="submission" date="2024-04" db="EMBL/GenBank/DDBJ databases">
        <authorList>
            <person name="Chen Y."/>
            <person name="Shah S."/>
            <person name="Dougan E. K."/>
            <person name="Thang M."/>
            <person name="Chan C."/>
        </authorList>
    </citation>
    <scope>NUCLEOTIDE SEQUENCE [LARGE SCALE GENOMIC DNA]</scope>
</reference>
<dbReference type="GO" id="GO:0004519">
    <property type="term" value="F:endonuclease activity"/>
    <property type="evidence" value="ECO:0007669"/>
    <property type="project" value="UniProtKB-KW"/>
</dbReference>
<keyword evidence="4" id="KW-0255">Endonuclease</keyword>
<dbReference type="EMBL" id="CAMXCT030000051">
    <property type="protein sequence ID" value="CAL4760370.1"/>
    <property type="molecule type" value="Genomic_DNA"/>
</dbReference>
<keyword evidence="4" id="KW-0540">Nuclease</keyword>
<name>A0A9P1BIF5_9DINO</name>
<feature type="non-terminal residue" evidence="2">
    <location>
        <position position="1130"/>
    </location>
</feature>
<keyword evidence="4" id="KW-0378">Hydrolase</keyword>
<dbReference type="OrthoDB" id="265717at2759"/>
<evidence type="ECO:0000313" key="2">
    <source>
        <dbReference type="EMBL" id="CAI3973058.1"/>
    </source>
</evidence>
<evidence type="ECO:0000313" key="5">
    <source>
        <dbReference type="Proteomes" id="UP001152797"/>
    </source>
</evidence>
<evidence type="ECO:0000313" key="4">
    <source>
        <dbReference type="EMBL" id="CAL4760370.1"/>
    </source>
</evidence>
<comment type="caution">
    <text evidence="2">The sequence shown here is derived from an EMBL/GenBank/DDBJ whole genome shotgun (WGS) entry which is preliminary data.</text>
</comment>
<feature type="non-terminal residue" evidence="2">
    <location>
        <position position="1"/>
    </location>
</feature>
<sequence length="1130" mass="122438">AFRKGWLVQVATAVAVFLGITQLEPFAISFKSLKPTIFTKNIKEQWRDLLENSIIEQTDIAETAAVLLSSTARFSLVLCEARGPSSADVAQQKLGRVTQFSSLHSPVSLKLNWILPILAAASYCWLVLPDALVLLVVDTGLALVSRRQLSVGETTWTPKEAFAVMPIVASTDKIRTVPESLLKEAPDEETAKNSVKGIFADDFGKLEGPGILAGTQGRLSGTARFMQSGPLVLVPAAHAMGIDCAPLDQPDPIHQPDPLYQPGPEFKIASSSVDADERADVVYQDDPSNGLLMGIPGSPFNNGGRSRVGSENSVTSGWPQPRPRMQSEGERSNWSDNTLTYSTSAMNSGVSVPSSSPSLQKISCVESSTQTMVVWKESSWHCTQCARPPLPRDGPTSPLPPAKSSSFQGALEAKLSKESKRRALSFMEQLQGEWRLCSSSAGRIDQVADWLKVFQIDQTVVSSEVKGAAKAAGKAKAVAKAASPEPPPKVAGPEKLSVFDAETNLNFVEDDDWAQLAEHPNDTSQKVLEAVLLLMGDPDTTWENAAAALQKPEALVQELRALGPLGSTELQLQQASLALAAAELGRLMPKAAAKAKPKAEPKAEVKGPPGGAPAAIALAQLVEAYLSAEKTAQKIPQMWPVLSYNKIHQSVQQALYAQQHLCLVCTTPLATAATLLYCQLAGCAIFNLQELQVKINLCKSMTLEAARAELGSILKSSMTQGLRLVVLLGSAPPNLRRLCDASQVPMDVFDFEKISEVAQSLGTTCKRGFQLLLLTEMSKGKAEKSLPQLVPAIDEMAVMVVDKASLPESHILEAARARLERPSLRSSLKLLAAAANVKPAEDVAPEMEVEEAEINSQDFQYEESFGSDWEERWASGPAELDENGKEIKRGLINAKLVKYPSNPKDAKNCLQLMGGAANAPCTGIWTSFRPLIRPTEVEFEFTVNGKVDMPNASVVFTERPFEGALPDCKVGLQFTVRGGMQLCGGGGNLVRISNDGKIQNDKWNKVLLKIDWADKVVVAQVDTRGKGYAPAIQTVPFRDASCVGFGALFIYNTDTQATCWFSSLRIKQSEADMVLTDTDALAARRDLADRLKQREYQMAVDADMEAERDQSTSENRSACNRCRRLAIWIW</sequence>
<keyword evidence="5" id="KW-1185">Reference proteome</keyword>
<protein>
    <submittedName>
        <fullName evidence="4">Endonuclease 8-like 3</fullName>
    </submittedName>
</protein>
<dbReference type="Proteomes" id="UP001152797">
    <property type="component" value="Unassembled WGS sequence"/>
</dbReference>
<organism evidence="2">
    <name type="scientific">Cladocopium goreaui</name>
    <dbReference type="NCBI Taxonomy" id="2562237"/>
    <lineage>
        <taxon>Eukaryota</taxon>
        <taxon>Sar</taxon>
        <taxon>Alveolata</taxon>
        <taxon>Dinophyceae</taxon>
        <taxon>Suessiales</taxon>
        <taxon>Symbiodiniaceae</taxon>
        <taxon>Cladocopium</taxon>
    </lineage>
</organism>
<accession>A0A9P1BIF5</accession>
<reference evidence="2" key="1">
    <citation type="submission" date="2022-10" db="EMBL/GenBank/DDBJ databases">
        <authorList>
            <person name="Chen Y."/>
            <person name="Dougan E. K."/>
            <person name="Chan C."/>
            <person name="Rhodes N."/>
            <person name="Thang M."/>
        </authorList>
    </citation>
    <scope>NUCLEOTIDE SEQUENCE</scope>
</reference>
<feature type="compositionally biased region" description="Polar residues" evidence="1">
    <location>
        <begin position="299"/>
        <end position="318"/>
    </location>
</feature>
<feature type="compositionally biased region" description="Pro residues" evidence="1">
    <location>
        <begin position="388"/>
        <end position="401"/>
    </location>
</feature>
<feature type="region of interest" description="Disordered" evidence="1">
    <location>
        <begin position="386"/>
        <end position="406"/>
    </location>
</feature>
<proteinExistence type="predicted"/>
<evidence type="ECO:0000313" key="3">
    <source>
        <dbReference type="EMBL" id="CAL1126433.1"/>
    </source>
</evidence>
<evidence type="ECO:0000256" key="1">
    <source>
        <dbReference type="SAM" id="MobiDB-lite"/>
    </source>
</evidence>
<dbReference type="AlphaFoldDB" id="A0A9P1BIF5"/>
<feature type="region of interest" description="Disordered" evidence="1">
    <location>
        <begin position="286"/>
        <end position="340"/>
    </location>
</feature>
<dbReference type="EMBL" id="CAMXCT010000051">
    <property type="protein sequence ID" value="CAI3973058.1"/>
    <property type="molecule type" value="Genomic_DNA"/>
</dbReference>
<gene>
    <name evidence="2" type="ORF">C1SCF055_LOCUS1587</name>
</gene>